<proteinExistence type="predicted"/>
<keyword evidence="2" id="KW-1185">Reference proteome</keyword>
<sequence>MIAPQYPPADGAPWLPRCGHGDCMAWGVFGEGSRGPFWCRGHLPDGFLPGMPAAPAGILPPSANVPSAAQGALL</sequence>
<evidence type="ECO:0000313" key="1">
    <source>
        <dbReference type="EMBL" id="MFC3674679.1"/>
    </source>
</evidence>
<gene>
    <name evidence="1" type="ORF">ACFOOQ_03930</name>
</gene>
<name>A0ABV7VB53_9PROT</name>
<dbReference type="EMBL" id="JBHRYJ010000001">
    <property type="protein sequence ID" value="MFC3674679.1"/>
    <property type="molecule type" value="Genomic_DNA"/>
</dbReference>
<comment type="caution">
    <text evidence="1">The sequence shown here is derived from an EMBL/GenBank/DDBJ whole genome shotgun (WGS) entry which is preliminary data.</text>
</comment>
<dbReference type="RefSeq" id="WP_379722030.1">
    <property type="nucleotide sequence ID" value="NZ_JBHRYJ010000001.1"/>
</dbReference>
<protein>
    <submittedName>
        <fullName evidence="1">Uncharacterized protein</fullName>
    </submittedName>
</protein>
<evidence type="ECO:0000313" key="2">
    <source>
        <dbReference type="Proteomes" id="UP001595711"/>
    </source>
</evidence>
<organism evidence="1 2">
    <name type="scientific">Ferrovibrio xuzhouensis</name>
    <dbReference type="NCBI Taxonomy" id="1576914"/>
    <lineage>
        <taxon>Bacteria</taxon>
        <taxon>Pseudomonadati</taxon>
        <taxon>Pseudomonadota</taxon>
        <taxon>Alphaproteobacteria</taxon>
        <taxon>Rhodospirillales</taxon>
        <taxon>Rhodospirillaceae</taxon>
        <taxon>Ferrovibrio</taxon>
    </lineage>
</organism>
<dbReference type="Proteomes" id="UP001595711">
    <property type="component" value="Unassembled WGS sequence"/>
</dbReference>
<accession>A0ABV7VB53</accession>
<reference evidence="2" key="1">
    <citation type="journal article" date="2019" name="Int. J. Syst. Evol. Microbiol.">
        <title>The Global Catalogue of Microorganisms (GCM) 10K type strain sequencing project: providing services to taxonomists for standard genome sequencing and annotation.</title>
        <authorList>
            <consortium name="The Broad Institute Genomics Platform"/>
            <consortium name="The Broad Institute Genome Sequencing Center for Infectious Disease"/>
            <person name="Wu L."/>
            <person name="Ma J."/>
        </authorList>
    </citation>
    <scope>NUCLEOTIDE SEQUENCE [LARGE SCALE GENOMIC DNA]</scope>
    <source>
        <strain evidence="2">KCTC 42182</strain>
    </source>
</reference>